<reference evidence="1 2" key="1">
    <citation type="submission" date="2018-01" db="EMBL/GenBank/DDBJ databases">
        <authorList>
            <person name="Paulsen S."/>
            <person name="Gram L.K."/>
        </authorList>
    </citation>
    <scope>NUCLEOTIDE SEQUENCE [LARGE SCALE GENOMIC DNA]</scope>
    <source>
        <strain evidence="1 2">S2599</strain>
    </source>
</reference>
<protein>
    <submittedName>
        <fullName evidence="1">Uncharacterized protein</fullName>
    </submittedName>
</protein>
<sequence>MHDFKHIKNIQFYPWYKACIVYTEISTQRLEHIMTTSDLSHLPLTSRGLIDTDAEPNLLESQDYCQEVADLLTSPEQEREKTAQQFLLGYN</sequence>
<accession>A0A5S3WXQ0</accession>
<proteinExistence type="predicted"/>
<evidence type="ECO:0000313" key="1">
    <source>
        <dbReference type="EMBL" id="TMP35706.1"/>
    </source>
</evidence>
<reference evidence="2" key="2">
    <citation type="submission" date="2019-06" db="EMBL/GenBank/DDBJ databases">
        <title>Co-occurence of chitin degradation, pigmentation and bioactivity in marine Pseudoalteromonas.</title>
        <authorList>
            <person name="Sonnenschein E.C."/>
            <person name="Bech P.K."/>
        </authorList>
    </citation>
    <scope>NUCLEOTIDE SEQUENCE [LARGE SCALE GENOMIC DNA]</scope>
    <source>
        <strain evidence="2">S2599</strain>
    </source>
</reference>
<gene>
    <name evidence="1" type="ORF">CWB98_15705</name>
</gene>
<dbReference type="EMBL" id="PNCJ01000022">
    <property type="protein sequence ID" value="TMP35706.1"/>
    <property type="molecule type" value="Genomic_DNA"/>
</dbReference>
<comment type="caution">
    <text evidence="1">The sequence shown here is derived from an EMBL/GenBank/DDBJ whole genome shotgun (WGS) entry which is preliminary data.</text>
</comment>
<dbReference type="Proteomes" id="UP000306719">
    <property type="component" value="Unassembled WGS sequence"/>
</dbReference>
<organism evidence="1 2">
    <name type="scientific">Pseudoalteromonas rubra</name>
    <dbReference type="NCBI Taxonomy" id="43658"/>
    <lineage>
        <taxon>Bacteria</taxon>
        <taxon>Pseudomonadati</taxon>
        <taxon>Pseudomonadota</taxon>
        <taxon>Gammaproteobacteria</taxon>
        <taxon>Alteromonadales</taxon>
        <taxon>Pseudoalteromonadaceae</taxon>
        <taxon>Pseudoalteromonas</taxon>
    </lineage>
</organism>
<evidence type="ECO:0000313" key="2">
    <source>
        <dbReference type="Proteomes" id="UP000306719"/>
    </source>
</evidence>
<name>A0A5S3WXQ0_9GAMM</name>
<dbReference type="AlphaFoldDB" id="A0A5S3WXQ0"/>